<feature type="region of interest" description="Disordered" evidence="1">
    <location>
        <begin position="27"/>
        <end position="49"/>
    </location>
</feature>
<evidence type="ECO:0000256" key="1">
    <source>
        <dbReference type="SAM" id="MobiDB-lite"/>
    </source>
</evidence>
<gene>
    <name evidence="2" type="primary">OLA.19919</name>
</gene>
<evidence type="ECO:0000313" key="2">
    <source>
        <dbReference type="EMBL" id="SBP48876.1"/>
    </source>
</evidence>
<protein>
    <submittedName>
        <fullName evidence="2">Choriogenin Hminor</fullName>
    </submittedName>
</protein>
<accession>A0A1A8A2W8</accession>
<feature type="non-terminal residue" evidence="2">
    <location>
        <position position="49"/>
    </location>
</feature>
<proteinExistence type="predicted"/>
<reference evidence="2" key="2">
    <citation type="submission" date="2016-06" db="EMBL/GenBank/DDBJ databases">
        <title>The genome of a short-lived fish provides insights into sex chromosome evolution and the genetic control of aging.</title>
        <authorList>
            <person name="Reichwald K."/>
            <person name="Felder M."/>
            <person name="Petzold A."/>
            <person name="Koch P."/>
            <person name="Groth M."/>
            <person name="Platzer M."/>
        </authorList>
    </citation>
    <scope>NUCLEOTIDE SEQUENCE</scope>
    <source>
        <tissue evidence="2">Brain</tissue>
    </source>
</reference>
<name>A0A1A8A2W8_NOTFU</name>
<reference evidence="2" key="1">
    <citation type="submission" date="2016-05" db="EMBL/GenBank/DDBJ databases">
        <authorList>
            <person name="Lavstsen T."/>
            <person name="Jespersen J.S."/>
        </authorList>
    </citation>
    <scope>NUCLEOTIDE SEQUENCE</scope>
    <source>
        <tissue evidence="2">Brain</tissue>
    </source>
</reference>
<feature type="non-terminal residue" evidence="2">
    <location>
        <position position="1"/>
    </location>
</feature>
<dbReference type="EMBL" id="HADY01010391">
    <property type="protein sequence ID" value="SBP48876.1"/>
    <property type="molecule type" value="Transcribed_RNA"/>
</dbReference>
<sequence length="49" mass="5632">VYVFAYLFSVSSQAHVFSDWQWRTNNGMKTSSQPDPQHIKEHTSTTVST</sequence>
<dbReference type="AlphaFoldDB" id="A0A1A8A2W8"/>
<organism evidence="2">
    <name type="scientific">Nothobranchius furzeri</name>
    <name type="common">Turquoise killifish</name>
    <dbReference type="NCBI Taxonomy" id="105023"/>
    <lineage>
        <taxon>Eukaryota</taxon>
        <taxon>Metazoa</taxon>
        <taxon>Chordata</taxon>
        <taxon>Craniata</taxon>
        <taxon>Vertebrata</taxon>
        <taxon>Euteleostomi</taxon>
        <taxon>Actinopterygii</taxon>
        <taxon>Neopterygii</taxon>
        <taxon>Teleostei</taxon>
        <taxon>Neoteleostei</taxon>
        <taxon>Acanthomorphata</taxon>
        <taxon>Ovalentaria</taxon>
        <taxon>Atherinomorphae</taxon>
        <taxon>Cyprinodontiformes</taxon>
        <taxon>Nothobranchiidae</taxon>
        <taxon>Nothobranchius</taxon>
    </lineage>
</organism>